<feature type="transmembrane region" description="Helical" evidence="1">
    <location>
        <begin position="12"/>
        <end position="34"/>
    </location>
</feature>
<dbReference type="Pfam" id="PF19803">
    <property type="entry name" value="DUF6286"/>
    <property type="match status" value="1"/>
</dbReference>
<keyword evidence="1" id="KW-0472">Membrane</keyword>
<evidence type="ECO:0000313" key="4">
    <source>
        <dbReference type="Proteomes" id="UP000535890"/>
    </source>
</evidence>
<proteinExistence type="predicted"/>
<reference evidence="3 4" key="1">
    <citation type="submission" date="2020-07" db="EMBL/GenBank/DDBJ databases">
        <title>Sequencing the genomes of 1000 actinobacteria strains.</title>
        <authorList>
            <person name="Klenk H.-P."/>
        </authorList>
    </citation>
    <scope>NUCLEOTIDE SEQUENCE [LARGE SCALE GENOMIC DNA]</scope>
    <source>
        <strain evidence="3 4">DSM 45772</strain>
    </source>
</reference>
<dbReference type="RefSeq" id="WP_179797114.1">
    <property type="nucleotide sequence ID" value="NZ_BAABHP010000002.1"/>
</dbReference>
<dbReference type="AlphaFoldDB" id="A0A7Y9J915"/>
<dbReference type="EMBL" id="JACCBN010000001">
    <property type="protein sequence ID" value="NYD39848.1"/>
    <property type="molecule type" value="Genomic_DNA"/>
</dbReference>
<comment type="caution">
    <text evidence="3">The sequence shown here is derived from an EMBL/GenBank/DDBJ whole genome shotgun (WGS) entry which is preliminary data.</text>
</comment>
<sequence length="182" mass="18664">MIRRPRRSLPATIVALVILAVCVLVVVAVVQSLLGQTPFLTLSALLGITSSQSWSSAGTVAVAIVLAVLGLILLLVAIRPGAPTVLPLRALVDDDGSRGADAGVRRNTLTKDLATTAGAVPGVTSANVSARVGRITATVTVAAADPASVPGEVQTRLETRLVEIGPATRPKVRVRARADKNT</sequence>
<gene>
    <name evidence="3" type="ORF">BJ983_005950</name>
</gene>
<keyword evidence="1" id="KW-1133">Transmembrane helix</keyword>
<keyword evidence="4" id="KW-1185">Reference proteome</keyword>
<protein>
    <recommendedName>
        <fullName evidence="2">DUF6286 domain-containing protein</fullName>
    </recommendedName>
</protein>
<feature type="transmembrane region" description="Helical" evidence="1">
    <location>
        <begin position="54"/>
        <end position="78"/>
    </location>
</feature>
<name>A0A7Y9J915_9PSEU</name>
<evidence type="ECO:0000256" key="1">
    <source>
        <dbReference type="SAM" id="Phobius"/>
    </source>
</evidence>
<dbReference type="Proteomes" id="UP000535890">
    <property type="component" value="Unassembled WGS sequence"/>
</dbReference>
<feature type="domain" description="DUF6286" evidence="2">
    <location>
        <begin position="68"/>
        <end position="177"/>
    </location>
</feature>
<evidence type="ECO:0000313" key="3">
    <source>
        <dbReference type="EMBL" id="NYD39848.1"/>
    </source>
</evidence>
<evidence type="ECO:0000259" key="2">
    <source>
        <dbReference type="Pfam" id="PF19803"/>
    </source>
</evidence>
<accession>A0A7Y9J915</accession>
<organism evidence="3 4">
    <name type="scientific">Actinomycetospora corticicola</name>
    <dbReference type="NCBI Taxonomy" id="663602"/>
    <lineage>
        <taxon>Bacteria</taxon>
        <taxon>Bacillati</taxon>
        <taxon>Actinomycetota</taxon>
        <taxon>Actinomycetes</taxon>
        <taxon>Pseudonocardiales</taxon>
        <taxon>Pseudonocardiaceae</taxon>
        <taxon>Actinomycetospora</taxon>
    </lineage>
</organism>
<keyword evidence="1" id="KW-0812">Transmembrane</keyword>
<dbReference type="InterPro" id="IPR046253">
    <property type="entry name" value="DUF6286"/>
</dbReference>